<dbReference type="EMBL" id="CP029077">
    <property type="protein sequence ID" value="QED23045.1"/>
    <property type="molecule type" value="Genomic_DNA"/>
</dbReference>
<evidence type="ECO:0000313" key="2">
    <source>
        <dbReference type="Proteomes" id="UP000321934"/>
    </source>
</evidence>
<accession>A0A5B8XDU2</accession>
<dbReference type="AlphaFoldDB" id="A0A5B8XDU2"/>
<dbReference type="Proteomes" id="UP000321934">
    <property type="component" value="Chromosome"/>
</dbReference>
<dbReference type="RefSeq" id="WP_146820344.1">
    <property type="nucleotide sequence ID" value="NZ_CP029077.1"/>
</dbReference>
<protein>
    <submittedName>
        <fullName evidence="1">Uncharacterized protein</fullName>
    </submittedName>
</protein>
<keyword evidence="2" id="KW-1185">Reference proteome</keyword>
<sequence length="194" mass="23172">MVVKNNKDKRDAPNVKDYVRNLFKEHDIACPEDDLELASNNLVRFFRLLHESKLEMEGKPKQEKPQVIRKTKRPSYFPVYMDAYRLRPKISEFMNMLTKEQIMQICFEIEDFQKLKEQTNRAYEEIHTTMTPEYKEFLLFKQSKKAKPKSNKINFATVGGKALEEIENMTAEQRVLNEFIDHPEFDEYGLPYYT</sequence>
<organism evidence="1 2">
    <name type="scientific">Candidatus Deianiraea vastatrix</name>
    <dbReference type="NCBI Taxonomy" id="2163644"/>
    <lineage>
        <taxon>Bacteria</taxon>
        <taxon>Pseudomonadati</taxon>
        <taxon>Pseudomonadota</taxon>
        <taxon>Alphaproteobacteria</taxon>
        <taxon>Rickettsiales</taxon>
        <taxon>Candidatus Deianiraeaceae</taxon>
        <taxon>Candidatus Deianiraea</taxon>
    </lineage>
</organism>
<name>A0A5B8XDU2_9RICK</name>
<reference evidence="1 2" key="1">
    <citation type="journal article" date="2019" name="ISME J.">
        <title>Deianiraea, an extracellular bacterium associated with the ciliate Paramecium, suggests an alternative scenario for the evolution of Rickettsiales.</title>
        <authorList>
            <person name="Castelli M."/>
            <person name="Sabaneyeva E."/>
            <person name="Lanzoni O."/>
            <person name="Lebedeva N."/>
            <person name="Floriano A.M."/>
            <person name="Gaiarsa S."/>
            <person name="Benken K."/>
            <person name="Modeo L."/>
            <person name="Bandi C."/>
            <person name="Potekhin A."/>
            <person name="Sassera D."/>
            <person name="Petroni G."/>
        </authorList>
    </citation>
    <scope>NUCLEOTIDE SEQUENCE [LARGE SCALE GENOMIC DNA]</scope>
    <source>
        <strain evidence="1">CyL4-1</strain>
    </source>
</reference>
<proteinExistence type="predicted"/>
<gene>
    <name evidence="1" type="ORF">Deia_00237</name>
</gene>
<evidence type="ECO:0000313" key="1">
    <source>
        <dbReference type="EMBL" id="QED23045.1"/>
    </source>
</evidence>